<sequence length="72" mass="7903">MVCSTFLFCTSSLTAAQNAIEPEHAFEEQSPFDGDLAIEALMPVSHQDDLFEMLESGVVRQCRAHGGAVYRP</sequence>
<dbReference type="Proteomes" id="UP000000466">
    <property type="component" value="Chromosome"/>
</dbReference>
<dbReference type="HOGENOM" id="CLU_2720157_0_0_6"/>
<accession>K4KLP3</accession>
<protein>
    <submittedName>
        <fullName evidence="1">Uncharacterized protein</fullName>
    </submittedName>
</protein>
<evidence type="ECO:0000313" key="1">
    <source>
        <dbReference type="EMBL" id="AFV00095.1"/>
    </source>
</evidence>
<keyword evidence="2" id="KW-1185">Reference proteome</keyword>
<proteinExistence type="predicted"/>
<dbReference type="STRING" id="1117647.M5M_14800"/>
<organism evidence="1 2">
    <name type="scientific">Simiduia agarivorans (strain DSM 21679 / JCM 13881 / BCRC 17597 / SA1)</name>
    <dbReference type="NCBI Taxonomy" id="1117647"/>
    <lineage>
        <taxon>Bacteria</taxon>
        <taxon>Pseudomonadati</taxon>
        <taxon>Pseudomonadota</taxon>
        <taxon>Gammaproteobacteria</taxon>
        <taxon>Cellvibrionales</taxon>
        <taxon>Cellvibrionaceae</taxon>
        <taxon>Simiduia</taxon>
    </lineage>
</organism>
<reference evidence="1 2" key="1">
    <citation type="journal article" date="2013" name="Genome Announc.">
        <title>Complete genome sequence of Simiduia agarivorans SA1(T), a marine bacterium able to degrade a variety of polysaccharides.</title>
        <authorList>
            <person name="Lin S.Y."/>
            <person name="Shieh W.Y."/>
            <person name="Chen J.S."/>
            <person name="Tang S.L."/>
        </authorList>
    </citation>
    <scope>NUCLEOTIDE SEQUENCE [LARGE SCALE GENOMIC DNA]</scope>
    <source>
        <strain evidence="2">DSM 21679 / JCM 13881 / BCRC 17597 / SA1</strain>
    </source>
</reference>
<dbReference type="EMBL" id="CP003746">
    <property type="protein sequence ID" value="AFV00095.1"/>
    <property type="molecule type" value="Genomic_DNA"/>
</dbReference>
<evidence type="ECO:0000313" key="2">
    <source>
        <dbReference type="Proteomes" id="UP000000466"/>
    </source>
</evidence>
<dbReference type="KEGG" id="saga:M5M_14800"/>
<dbReference type="AlphaFoldDB" id="K4KLP3"/>
<gene>
    <name evidence="1" type="ordered locus">M5M_14800</name>
</gene>
<name>K4KLP3_SIMAS</name>